<dbReference type="RefSeq" id="WP_195170198.1">
    <property type="nucleotide sequence ID" value="NZ_CP062983.1"/>
</dbReference>
<sequence>MSKAKIIAWMGRKGGIGKTTGAITLASGLARQGLHTLLVDADGQGNASSSVGIEPHDAFASLILEDSEWADVLVPVPEAFAGPGLRFDLLSAAELQSEVEHADYNLVTQVIYERFHELDSIYDVIIVDTSPSITAIHTAFYFTADYILLPTLNEDDSIGSLAKSIAYISAAIAQANQQADPPAVAQILGIVPQKISLRFLADRLMYKHLQQFYGAHYQVLPPVMRRAAWRSARTLTQSIWTAEVPGVAAARGEFEPVTRLVSSLLTHAQELVS</sequence>
<organism evidence="2 3">
    <name type="scientific">Phototrophicus methaneseepsis</name>
    <dbReference type="NCBI Taxonomy" id="2710758"/>
    <lineage>
        <taxon>Bacteria</taxon>
        <taxon>Bacillati</taxon>
        <taxon>Chloroflexota</taxon>
        <taxon>Candidatus Thermofontia</taxon>
        <taxon>Phototrophicales</taxon>
        <taxon>Phototrophicaceae</taxon>
        <taxon>Phototrophicus</taxon>
    </lineage>
</organism>
<dbReference type="SUPFAM" id="SSF52540">
    <property type="entry name" value="P-loop containing nucleoside triphosphate hydrolases"/>
    <property type="match status" value="1"/>
</dbReference>
<accession>A0A7S8E865</accession>
<dbReference type="EMBL" id="CP062983">
    <property type="protein sequence ID" value="QPC82129.1"/>
    <property type="molecule type" value="Genomic_DNA"/>
</dbReference>
<reference evidence="2 3" key="1">
    <citation type="submission" date="2020-02" db="EMBL/GenBank/DDBJ databases">
        <authorList>
            <person name="Zheng R.K."/>
            <person name="Sun C.M."/>
        </authorList>
    </citation>
    <scope>NUCLEOTIDE SEQUENCE [LARGE SCALE GENOMIC DNA]</scope>
    <source>
        <strain evidence="3">rifampicinis</strain>
    </source>
</reference>
<dbReference type="Pfam" id="PF13614">
    <property type="entry name" value="AAA_31"/>
    <property type="match status" value="1"/>
</dbReference>
<evidence type="ECO:0000259" key="1">
    <source>
        <dbReference type="Pfam" id="PF13614"/>
    </source>
</evidence>
<dbReference type="CDD" id="cd02042">
    <property type="entry name" value="ParAB_family"/>
    <property type="match status" value="1"/>
</dbReference>
<dbReference type="KEGG" id="pmet:G4Y79_20965"/>
<evidence type="ECO:0000313" key="2">
    <source>
        <dbReference type="EMBL" id="QPC82129.1"/>
    </source>
</evidence>
<dbReference type="PANTHER" id="PTHR13696:SF52">
    <property type="entry name" value="PARA FAMILY PROTEIN CT_582"/>
    <property type="match status" value="1"/>
</dbReference>
<keyword evidence="3" id="KW-1185">Reference proteome</keyword>
<dbReference type="PANTHER" id="PTHR13696">
    <property type="entry name" value="P-LOOP CONTAINING NUCLEOSIDE TRIPHOSPHATE HYDROLASE"/>
    <property type="match status" value="1"/>
</dbReference>
<dbReference type="InterPro" id="IPR027417">
    <property type="entry name" value="P-loop_NTPase"/>
</dbReference>
<gene>
    <name evidence="2" type="ORF">G4Y79_20965</name>
</gene>
<dbReference type="InterPro" id="IPR050678">
    <property type="entry name" value="DNA_Partitioning_ATPase"/>
</dbReference>
<dbReference type="AlphaFoldDB" id="A0A7S8E865"/>
<dbReference type="Gene3D" id="3.40.50.300">
    <property type="entry name" value="P-loop containing nucleotide triphosphate hydrolases"/>
    <property type="match status" value="1"/>
</dbReference>
<proteinExistence type="predicted"/>
<name>A0A7S8E865_9CHLR</name>
<feature type="domain" description="AAA" evidence="1">
    <location>
        <begin position="4"/>
        <end position="178"/>
    </location>
</feature>
<dbReference type="InterPro" id="IPR025669">
    <property type="entry name" value="AAA_dom"/>
</dbReference>
<evidence type="ECO:0000313" key="3">
    <source>
        <dbReference type="Proteomes" id="UP000594468"/>
    </source>
</evidence>
<dbReference type="Proteomes" id="UP000594468">
    <property type="component" value="Chromosome"/>
</dbReference>
<protein>
    <submittedName>
        <fullName evidence="2">AAA family ATPase</fullName>
    </submittedName>
</protein>